<proteinExistence type="predicted"/>
<sequence length="106" mass="12929">MKKPFLPFELGMEYENWEFELEPINQRINGCDSYNYFGKIEIFGIKPVRIELIFYWDILVAVIVQINKRDLEKTEKLIEFKFIQVKYYFYLSIKKINSQIYHSLLC</sequence>
<reference evidence="2" key="1">
    <citation type="submission" date="2017-04" db="EMBL/GenBank/DDBJ databases">
        <authorList>
            <person name="Varghese N."/>
            <person name="Submissions S."/>
        </authorList>
    </citation>
    <scope>NUCLEOTIDE SEQUENCE [LARGE SCALE GENOMIC DNA]</scope>
    <source>
        <strain evidence="2">CGMCC 1.12708</strain>
    </source>
</reference>
<keyword evidence="2" id="KW-1185">Reference proteome</keyword>
<dbReference type="OrthoDB" id="1448900at2"/>
<dbReference type="AlphaFoldDB" id="A0A1W1YC28"/>
<name>A0A1W1YC28_9FLAO</name>
<gene>
    <name evidence="1" type="ORF">SAMN06296427_101244</name>
</gene>
<protein>
    <submittedName>
        <fullName evidence="1">Uncharacterized protein</fullName>
    </submittedName>
</protein>
<organism evidence="1 2">
    <name type="scientific">Moheibacter sediminis</name>
    <dbReference type="NCBI Taxonomy" id="1434700"/>
    <lineage>
        <taxon>Bacteria</taxon>
        <taxon>Pseudomonadati</taxon>
        <taxon>Bacteroidota</taxon>
        <taxon>Flavobacteriia</taxon>
        <taxon>Flavobacteriales</taxon>
        <taxon>Weeksellaceae</taxon>
        <taxon>Moheibacter</taxon>
    </lineage>
</organism>
<dbReference type="RefSeq" id="WP_084015460.1">
    <property type="nucleotide sequence ID" value="NZ_FWXS01000001.1"/>
</dbReference>
<dbReference type="EMBL" id="FWXS01000001">
    <property type="protein sequence ID" value="SMC33674.1"/>
    <property type="molecule type" value="Genomic_DNA"/>
</dbReference>
<accession>A0A1W1YC28</accession>
<dbReference type="STRING" id="1434700.SAMN06296427_101244"/>
<dbReference type="Proteomes" id="UP000192393">
    <property type="component" value="Unassembled WGS sequence"/>
</dbReference>
<evidence type="ECO:0000313" key="2">
    <source>
        <dbReference type="Proteomes" id="UP000192393"/>
    </source>
</evidence>
<evidence type="ECO:0000313" key="1">
    <source>
        <dbReference type="EMBL" id="SMC33674.1"/>
    </source>
</evidence>